<accession>A0A2T6KF55</accession>
<sequence>MKNGPSKQQLKQRLRQKMTESADLQLDSLASELESFTSDIRERATSALHTTSRDMDALAQAIDQRISLQMQNCELWTEKANTAAELMKQVRIGWIRDGLMTLLAPMMVGAVISGIAGVLIALMLLPSPPQPTSASSTPRVEVTTGLGGIGQVFRHPPGSEVVPCPLRSRSGSVCVRSLRESQ</sequence>
<keyword evidence="1" id="KW-0812">Transmembrane</keyword>
<evidence type="ECO:0000313" key="3">
    <source>
        <dbReference type="Proteomes" id="UP000244523"/>
    </source>
</evidence>
<dbReference type="EMBL" id="QBUD01000007">
    <property type="protein sequence ID" value="PUB13727.1"/>
    <property type="molecule type" value="Genomic_DNA"/>
</dbReference>
<evidence type="ECO:0000313" key="2">
    <source>
        <dbReference type="EMBL" id="PUB13727.1"/>
    </source>
</evidence>
<comment type="caution">
    <text evidence="2">The sequence shown here is derived from an EMBL/GenBank/DDBJ whole genome shotgun (WGS) entry which is preliminary data.</text>
</comment>
<reference evidence="2 3" key="1">
    <citation type="submission" date="2018-04" db="EMBL/GenBank/DDBJ databases">
        <title>Genomic Encyclopedia of Archaeal and Bacterial Type Strains, Phase II (KMG-II): from individual species to whole genera.</title>
        <authorList>
            <person name="Goeker M."/>
        </authorList>
    </citation>
    <scope>NUCLEOTIDE SEQUENCE [LARGE SCALE GENOMIC DNA]</scope>
    <source>
        <strain evidence="2 3">DSM 29955</strain>
    </source>
</reference>
<keyword evidence="3" id="KW-1185">Reference proteome</keyword>
<keyword evidence="1" id="KW-0472">Membrane</keyword>
<name>A0A2T6KF55_9RHOB</name>
<proteinExistence type="predicted"/>
<dbReference type="AlphaFoldDB" id="A0A2T6KF55"/>
<evidence type="ECO:0000256" key="1">
    <source>
        <dbReference type="SAM" id="Phobius"/>
    </source>
</evidence>
<gene>
    <name evidence="2" type="ORF">C8N45_107188</name>
</gene>
<dbReference type="Proteomes" id="UP000244523">
    <property type="component" value="Unassembled WGS sequence"/>
</dbReference>
<keyword evidence="1" id="KW-1133">Transmembrane helix</keyword>
<organism evidence="2 3">
    <name type="scientific">Yoonia sediminilitoris</name>
    <dbReference type="NCBI Taxonomy" id="1286148"/>
    <lineage>
        <taxon>Bacteria</taxon>
        <taxon>Pseudomonadati</taxon>
        <taxon>Pseudomonadota</taxon>
        <taxon>Alphaproteobacteria</taxon>
        <taxon>Rhodobacterales</taxon>
        <taxon>Paracoccaceae</taxon>
        <taxon>Yoonia</taxon>
    </lineage>
</organism>
<feature type="transmembrane region" description="Helical" evidence="1">
    <location>
        <begin position="98"/>
        <end position="125"/>
    </location>
</feature>
<protein>
    <submittedName>
        <fullName evidence="2">Uncharacterized protein</fullName>
    </submittedName>
</protein>